<keyword evidence="2" id="KW-1185">Reference proteome</keyword>
<reference evidence="2" key="1">
    <citation type="journal article" date="2019" name="Int. J. Syst. Evol. Microbiol.">
        <title>The Global Catalogue of Microorganisms (GCM) 10K type strain sequencing project: providing services to taxonomists for standard genome sequencing and annotation.</title>
        <authorList>
            <consortium name="The Broad Institute Genomics Platform"/>
            <consortium name="The Broad Institute Genome Sequencing Center for Infectious Disease"/>
            <person name="Wu L."/>
            <person name="Ma J."/>
        </authorList>
    </citation>
    <scope>NUCLEOTIDE SEQUENCE [LARGE SCALE GENOMIC DNA]</scope>
    <source>
        <strain evidence="2">CCM 7480</strain>
    </source>
</reference>
<organism evidence="1 2">
    <name type="scientific">Massilia haematophila</name>
    <dbReference type="NCBI Taxonomy" id="457923"/>
    <lineage>
        <taxon>Bacteria</taxon>
        <taxon>Pseudomonadati</taxon>
        <taxon>Pseudomonadota</taxon>
        <taxon>Betaproteobacteria</taxon>
        <taxon>Burkholderiales</taxon>
        <taxon>Oxalobacteraceae</taxon>
        <taxon>Telluria group</taxon>
        <taxon>Massilia</taxon>
    </lineage>
</organism>
<accession>A0ABV7PI88</accession>
<protein>
    <submittedName>
        <fullName evidence="1">Uncharacterized protein</fullName>
    </submittedName>
</protein>
<comment type="caution">
    <text evidence="1">The sequence shown here is derived from an EMBL/GenBank/DDBJ whole genome shotgun (WGS) entry which is preliminary data.</text>
</comment>
<gene>
    <name evidence="1" type="ORF">ACFOPH_05315</name>
</gene>
<proteinExistence type="predicted"/>
<dbReference type="Proteomes" id="UP001595665">
    <property type="component" value="Unassembled WGS sequence"/>
</dbReference>
<evidence type="ECO:0000313" key="1">
    <source>
        <dbReference type="EMBL" id="MFC3457664.1"/>
    </source>
</evidence>
<name>A0ABV7PI88_9BURK</name>
<sequence length="92" mass="10107">MDLTVNNSTNPDVRVTLFAELQDGSFKAKVMTETDVPYAPYWEDEVEQLVVYIAPNEEQLGAILAALNERRLPFKSLQDYGSAAGGSSTIPV</sequence>
<dbReference type="EMBL" id="JBHRVV010000001">
    <property type="protein sequence ID" value="MFC3457664.1"/>
    <property type="molecule type" value="Genomic_DNA"/>
</dbReference>
<dbReference type="RefSeq" id="WP_312553536.1">
    <property type="nucleotide sequence ID" value="NZ_JBHRVV010000001.1"/>
</dbReference>
<evidence type="ECO:0000313" key="2">
    <source>
        <dbReference type="Proteomes" id="UP001595665"/>
    </source>
</evidence>